<keyword evidence="2" id="KW-1185">Reference proteome</keyword>
<dbReference type="RefSeq" id="WP_180153495.1">
    <property type="nucleotide sequence ID" value="NZ_JACCEM010000001.1"/>
</dbReference>
<accession>A0A853FR02</accession>
<sequence length="105" mass="11612">MRGTVKIIFNGRQEIELDVDVQHAPEATRAARDWFDHEWERLGCEPLRPSGKVLLLDKILGVADAQGYTGFAQDQQAVGAFARNAVLALERQHVTVDVPGLVVGY</sequence>
<evidence type="ECO:0000313" key="2">
    <source>
        <dbReference type="Proteomes" id="UP000559809"/>
    </source>
</evidence>
<evidence type="ECO:0000313" key="1">
    <source>
        <dbReference type="EMBL" id="NYT48205.1"/>
    </source>
</evidence>
<proteinExistence type="predicted"/>
<name>A0A853FR02_9BURK</name>
<organism evidence="1 2">
    <name type="scientific">Parapusillimonas granuli</name>
    <dbReference type="NCBI Taxonomy" id="380911"/>
    <lineage>
        <taxon>Bacteria</taxon>
        <taxon>Pseudomonadati</taxon>
        <taxon>Pseudomonadota</taxon>
        <taxon>Betaproteobacteria</taxon>
        <taxon>Burkholderiales</taxon>
        <taxon>Alcaligenaceae</taxon>
        <taxon>Parapusillimonas</taxon>
    </lineage>
</organism>
<dbReference type="AlphaFoldDB" id="A0A853FR02"/>
<dbReference type="Proteomes" id="UP000559809">
    <property type="component" value="Unassembled WGS sequence"/>
</dbReference>
<comment type="caution">
    <text evidence="1">The sequence shown here is derived from an EMBL/GenBank/DDBJ whole genome shotgun (WGS) entry which is preliminary data.</text>
</comment>
<gene>
    <name evidence="1" type="ORF">H0A72_02670</name>
</gene>
<dbReference type="EMBL" id="JACCEM010000001">
    <property type="protein sequence ID" value="NYT48205.1"/>
    <property type="molecule type" value="Genomic_DNA"/>
</dbReference>
<reference evidence="1 2" key="1">
    <citation type="submission" date="2020-07" db="EMBL/GenBank/DDBJ databases">
        <title>Taxonomic revisions and descriptions of new bacterial species based on genomic comparisons in the high-G+C-content subgroup of the family Alcaligenaceae.</title>
        <authorList>
            <person name="Szabo A."/>
            <person name="Felfoldi T."/>
        </authorList>
    </citation>
    <scope>NUCLEOTIDE SEQUENCE [LARGE SCALE GENOMIC DNA]</scope>
    <source>
        <strain evidence="1 2">LMG 24012</strain>
    </source>
</reference>
<protein>
    <submittedName>
        <fullName evidence="1">Uncharacterized protein</fullName>
    </submittedName>
</protein>